<keyword evidence="3 11" id="KW-1134">Transmembrane beta strand</keyword>
<gene>
    <name evidence="16" type="ORF">NYP16_11360</name>
</gene>
<evidence type="ECO:0000256" key="7">
    <source>
        <dbReference type="ARBA" id="ARBA00023065"/>
    </source>
</evidence>
<dbReference type="GO" id="GO:0006826">
    <property type="term" value="P:iron ion transport"/>
    <property type="evidence" value="ECO:0007669"/>
    <property type="project" value="UniProtKB-KW"/>
</dbReference>
<dbReference type="Gene3D" id="2.40.170.20">
    <property type="entry name" value="TonB-dependent receptor, beta-barrel domain"/>
    <property type="match status" value="1"/>
</dbReference>
<dbReference type="Proteomes" id="UP001141619">
    <property type="component" value="Unassembled WGS sequence"/>
</dbReference>
<evidence type="ECO:0000313" key="17">
    <source>
        <dbReference type="Proteomes" id="UP001141619"/>
    </source>
</evidence>
<feature type="signal peptide" evidence="13">
    <location>
        <begin position="1"/>
        <end position="32"/>
    </location>
</feature>
<keyword evidence="8 12" id="KW-0798">TonB box</keyword>
<dbReference type="Pfam" id="PF00593">
    <property type="entry name" value="TonB_dep_Rec_b-barrel"/>
    <property type="match status" value="1"/>
</dbReference>
<dbReference type="AlphaFoldDB" id="A0A9X3TZH0"/>
<reference evidence="16" key="2">
    <citation type="journal article" date="2023" name="Syst. Appl. Microbiol.">
        <title>Govania unica gen. nov., sp. nov., a rare biosphere bacterium that represents a novel family in the class Alphaproteobacteria.</title>
        <authorList>
            <person name="Vandamme P."/>
            <person name="Peeters C."/>
            <person name="Hettiarachchi A."/>
            <person name="Cnockaert M."/>
            <person name="Carlier A."/>
        </authorList>
    </citation>
    <scope>NUCLEOTIDE SEQUENCE</scope>
    <source>
        <strain evidence="16">LMG 31809</strain>
    </source>
</reference>
<organism evidence="16 17">
    <name type="scientific">Govanella unica</name>
    <dbReference type="NCBI Taxonomy" id="2975056"/>
    <lineage>
        <taxon>Bacteria</taxon>
        <taxon>Pseudomonadati</taxon>
        <taxon>Pseudomonadota</taxon>
        <taxon>Alphaproteobacteria</taxon>
        <taxon>Emcibacterales</taxon>
        <taxon>Govanellaceae</taxon>
        <taxon>Govanella</taxon>
    </lineage>
</organism>
<feature type="domain" description="TonB-dependent receptor-like beta-barrel" evidence="14">
    <location>
        <begin position="277"/>
        <end position="766"/>
    </location>
</feature>
<evidence type="ECO:0000259" key="14">
    <source>
        <dbReference type="Pfam" id="PF00593"/>
    </source>
</evidence>
<comment type="subcellular location">
    <subcellularLocation>
        <location evidence="1 11">Cell outer membrane</location>
        <topology evidence="1 11">Multi-pass membrane protein</topology>
    </subcellularLocation>
</comment>
<protein>
    <submittedName>
        <fullName evidence="16">TonB-dependent receptor</fullName>
    </submittedName>
</protein>
<keyword evidence="16" id="KW-0675">Receptor</keyword>
<evidence type="ECO:0000256" key="5">
    <source>
        <dbReference type="ARBA" id="ARBA00022692"/>
    </source>
</evidence>
<comment type="similarity">
    <text evidence="11 12">Belongs to the TonB-dependent receptor family.</text>
</comment>
<evidence type="ECO:0000256" key="6">
    <source>
        <dbReference type="ARBA" id="ARBA00023004"/>
    </source>
</evidence>
<evidence type="ECO:0000256" key="3">
    <source>
        <dbReference type="ARBA" id="ARBA00022452"/>
    </source>
</evidence>
<evidence type="ECO:0000313" key="16">
    <source>
        <dbReference type="EMBL" id="MDA5194547.1"/>
    </source>
</evidence>
<evidence type="ECO:0000256" key="10">
    <source>
        <dbReference type="ARBA" id="ARBA00023237"/>
    </source>
</evidence>
<feature type="chain" id="PRO_5040987404" evidence="13">
    <location>
        <begin position="33"/>
        <end position="801"/>
    </location>
</feature>
<dbReference type="Pfam" id="PF07715">
    <property type="entry name" value="Plug"/>
    <property type="match status" value="1"/>
</dbReference>
<dbReference type="PROSITE" id="PS52016">
    <property type="entry name" value="TONB_DEPENDENT_REC_3"/>
    <property type="match status" value="1"/>
</dbReference>
<dbReference type="InterPro" id="IPR012910">
    <property type="entry name" value="Plug_dom"/>
</dbReference>
<proteinExistence type="inferred from homology"/>
<reference evidence="16" key="1">
    <citation type="submission" date="2022-08" db="EMBL/GenBank/DDBJ databases">
        <authorList>
            <person name="Vandamme P."/>
            <person name="Hettiarachchi A."/>
            <person name="Peeters C."/>
            <person name="Cnockaert M."/>
            <person name="Carlier A."/>
        </authorList>
    </citation>
    <scope>NUCLEOTIDE SEQUENCE</scope>
    <source>
        <strain evidence="16">LMG 31809</strain>
    </source>
</reference>
<name>A0A9X3TZH0_9PROT</name>
<keyword evidence="5 11" id="KW-0812">Transmembrane</keyword>
<comment type="caution">
    <text evidence="16">The sequence shown here is derived from an EMBL/GenBank/DDBJ whole genome shotgun (WGS) entry which is preliminary data.</text>
</comment>
<evidence type="ECO:0000256" key="2">
    <source>
        <dbReference type="ARBA" id="ARBA00022448"/>
    </source>
</evidence>
<keyword evidence="10 11" id="KW-0998">Cell outer membrane</keyword>
<evidence type="ECO:0000256" key="9">
    <source>
        <dbReference type="ARBA" id="ARBA00023136"/>
    </source>
</evidence>
<keyword evidence="4" id="KW-0410">Iron transport</keyword>
<evidence type="ECO:0000259" key="15">
    <source>
        <dbReference type="Pfam" id="PF07715"/>
    </source>
</evidence>
<evidence type="ECO:0000256" key="11">
    <source>
        <dbReference type="PROSITE-ProRule" id="PRU01360"/>
    </source>
</evidence>
<evidence type="ECO:0000256" key="8">
    <source>
        <dbReference type="ARBA" id="ARBA00023077"/>
    </source>
</evidence>
<evidence type="ECO:0000256" key="12">
    <source>
        <dbReference type="RuleBase" id="RU003357"/>
    </source>
</evidence>
<keyword evidence="13" id="KW-0732">Signal</keyword>
<keyword evidence="17" id="KW-1185">Reference proteome</keyword>
<dbReference type="PANTHER" id="PTHR32552:SF81">
    <property type="entry name" value="TONB-DEPENDENT OUTER MEMBRANE RECEPTOR"/>
    <property type="match status" value="1"/>
</dbReference>
<feature type="domain" description="TonB-dependent receptor plug" evidence="15">
    <location>
        <begin position="59"/>
        <end position="170"/>
    </location>
</feature>
<dbReference type="InterPro" id="IPR039426">
    <property type="entry name" value="TonB-dep_rcpt-like"/>
</dbReference>
<keyword evidence="9 11" id="KW-0472">Membrane</keyword>
<evidence type="ECO:0000256" key="1">
    <source>
        <dbReference type="ARBA" id="ARBA00004571"/>
    </source>
</evidence>
<sequence length="801" mass="87893">MRGNISTYRRGFLSGTVSMLAFLAAVPAVAVAAESGQSVASAGFEEILVTARKRGEERLQDIPATITALGSGTLEQMGALNFADFAYQVPGLTFSDEGAGQKRYVLRGVRSAGQEQVAVYYDEVPVPGIQGAGGDSGSQTTDLKIFDIDRVEVLKGPQGSTFGANSQAGTVRFIMKKPVMNEVQGQIKVGANKIQDGGTGANVYGMFNAPLVTDKLSLRAIAYYDREAGYIDNVRLGQNNINWQQTTGFRGMLRFQPTDNLTVDAMAWLENRKSGGSNRYNPYDSFSASASNLDFVNNNLQPLSDIRRIAYFQTGDLKVGDYTRSDMPDDQQIYSLTMNWDLDWASLVATGSVYKRDYGFKRDSTWVLLSLGVRPNGFPGITPARPDLLPALTDQTQSIEQKAFEMRLNSNPGSKFQWMGGFFYRDRASSFRSYVPVVDPVTGMPYDPGVPPTGYIGPVPGTGLVDCNPCATARVNDRKIKEIAFFGEATYAVTEQFEAMVGARWFQSKQSDLGSTTFPFALFAQAPLPEADARTFKESKPILKFQLSYRLDEDKVLYALASQGYRLGGTNQQGIVAVPLGYGADSLWNYEVGTKTAWLDRRLILNLSAFLIKWKDIQVSGRDPSGAFGFIGNAGAAEIRGLEAELQARPAEGFDITAGLSWLPKRELTKDQITDQVVAPGRAGDKLPFIPAFTANVAAQYSYDLAVADWSGFVRAEYAFHGKSNSELSVASRHNRVQNSYDIVNARAGFMNTANDLDVTFYVENVFNSRGDVRVRAEDSLLTFKWTNTPRNFGIDVTKKF</sequence>
<keyword evidence="2 11" id="KW-0813">Transport</keyword>
<dbReference type="InterPro" id="IPR036942">
    <property type="entry name" value="Beta-barrel_TonB_sf"/>
</dbReference>
<keyword evidence="6" id="KW-0408">Iron</keyword>
<dbReference type="GO" id="GO:0009279">
    <property type="term" value="C:cell outer membrane"/>
    <property type="evidence" value="ECO:0007669"/>
    <property type="project" value="UniProtKB-SubCell"/>
</dbReference>
<dbReference type="SUPFAM" id="SSF56935">
    <property type="entry name" value="Porins"/>
    <property type="match status" value="1"/>
</dbReference>
<accession>A0A9X3TZH0</accession>
<keyword evidence="7" id="KW-0406">Ion transport</keyword>
<dbReference type="PANTHER" id="PTHR32552">
    <property type="entry name" value="FERRICHROME IRON RECEPTOR-RELATED"/>
    <property type="match status" value="1"/>
</dbReference>
<evidence type="ECO:0000256" key="4">
    <source>
        <dbReference type="ARBA" id="ARBA00022496"/>
    </source>
</evidence>
<evidence type="ECO:0000256" key="13">
    <source>
        <dbReference type="SAM" id="SignalP"/>
    </source>
</evidence>
<dbReference type="InterPro" id="IPR000531">
    <property type="entry name" value="Beta-barrel_TonB"/>
</dbReference>
<dbReference type="RefSeq" id="WP_274944253.1">
    <property type="nucleotide sequence ID" value="NZ_JANWOI010000004.1"/>
</dbReference>
<dbReference type="EMBL" id="JANWOI010000004">
    <property type="protein sequence ID" value="MDA5194547.1"/>
    <property type="molecule type" value="Genomic_DNA"/>
</dbReference>